<keyword evidence="2" id="KW-0732">Signal</keyword>
<keyword evidence="4" id="KW-1185">Reference proteome</keyword>
<comment type="subcellular location">
    <subcellularLocation>
        <location evidence="1">Membrane</location>
        <topology evidence="1">Single-pass type I membrane protein</topology>
    </subcellularLocation>
</comment>
<dbReference type="GO" id="GO:0005886">
    <property type="term" value="C:plasma membrane"/>
    <property type="evidence" value="ECO:0007669"/>
    <property type="project" value="TreeGrafter"/>
</dbReference>
<dbReference type="InterPro" id="IPR032675">
    <property type="entry name" value="LRR_dom_sf"/>
</dbReference>
<dbReference type="SUPFAM" id="SSF52058">
    <property type="entry name" value="L domain-like"/>
    <property type="match status" value="1"/>
</dbReference>
<evidence type="ECO:0000313" key="3">
    <source>
        <dbReference type="EMBL" id="KAE8716397.1"/>
    </source>
</evidence>
<dbReference type="PANTHER" id="PTHR48006:SF34">
    <property type="entry name" value="OS08G0203700 PROTEIN"/>
    <property type="match status" value="1"/>
</dbReference>
<dbReference type="InterPro" id="IPR001611">
    <property type="entry name" value="Leu-rich_rpt"/>
</dbReference>
<feature type="chain" id="PRO_5025646082" evidence="2">
    <location>
        <begin position="35"/>
        <end position="239"/>
    </location>
</feature>
<reference evidence="3" key="1">
    <citation type="submission" date="2019-09" db="EMBL/GenBank/DDBJ databases">
        <title>Draft genome information of white flower Hibiscus syriacus.</title>
        <authorList>
            <person name="Kim Y.-M."/>
        </authorList>
    </citation>
    <scope>NUCLEOTIDE SEQUENCE [LARGE SCALE GENOMIC DNA]</scope>
    <source>
        <strain evidence="3">YM2019G1</strain>
    </source>
</reference>
<feature type="signal peptide" evidence="2">
    <location>
        <begin position="1"/>
        <end position="34"/>
    </location>
</feature>
<sequence length="239" mass="26514">MTLRLMKPLLSSSTCLLFFFFLVVSFWCSQSINAQKAATDPSKGTLCLSGIELDLPTMGYTSSGYMEHQWRAVQWICSQPVILCLRILPITLLSDVIVLSEITLFATLLAYKRGVIPQELLDLPYLTSLKPDRNFFSGCLPTFVGKLSRLGLLSISHKDLSEPIPKELGNLKDLYYLNFGVNNFSGTLPPELGNLVKLGELCRLGGKIPSTFAKLVQLRTVWASDNAFTSKIPEFVGNN</sequence>
<name>A0A6A3BK12_HIBSY</name>
<accession>A0A6A3BK12</accession>
<gene>
    <name evidence="3" type="ORF">F3Y22_tig00110121pilonHSYRG00038</name>
</gene>
<dbReference type="EMBL" id="VEPZ02000846">
    <property type="protein sequence ID" value="KAE8716397.1"/>
    <property type="molecule type" value="Genomic_DNA"/>
</dbReference>
<dbReference type="AlphaFoldDB" id="A0A6A3BK12"/>
<organism evidence="3 4">
    <name type="scientific">Hibiscus syriacus</name>
    <name type="common">Rose of Sharon</name>
    <dbReference type="NCBI Taxonomy" id="106335"/>
    <lineage>
        <taxon>Eukaryota</taxon>
        <taxon>Viridiplantae</taxon>
        <taxon>Streptophyta</taxon>
        <taxon>Embryophyta</taxon>
        <taxon>Tracheophyta</taxon>
        <taxon>Spermatophyta</taxon>
        <taxon>Magnoliopsida</taxon>
        <taxon>eudicotyledons</taxon>
        <taxon>Gunneridae</taxon>
        <taxon>Pentapetalae</taxon>
        <taxon>rosids</taxon>
        <taxon>malvids</taxon>
        <taxon>Malvales</taxon>
        <taxon>Malvaceae</taxon>
        <taxon>Malvoideae</taxon>
        <taxon>Hibiscus</taxon>
    </lineage>
</organism>
<protein>
    <submittedName>
        <fullName evidence="3">Uncharacterized protein</fullName>
    </submittedName>
</protein>
<dbReference type="PANTHER" id="PTHR48006">
    <property type="entry name" value="LEUCINE-RICH REPEAT-CONTAINING PROTEIN DDB_G0281931-RELATED"/>
    <property type="match status" value="1"/>
</dbReference>
<dbReference type="Pfam" id="PF00560">
    <property type="entry name" value="LRR_1"/>
    <property type="match status" value="1"/>
</dbReference>
<dbReference type="Proteomes" id="UP000436088">
    <property type="component" value="Unassembled WGS sequence"/>
</dbReference>
<dbReference type="InterPro" id="IPR051824">
    <property type="entry name" value="LRR_Rcpt-Like_S/T_Kinase"/>
</dbReference>
<evidence type="ECO:0000313" key="4">
    <source>
        <dbReference type="Proteomes" id="UP000436088"/>
    </source>
</evidence>
<evidence type="ECO:0000256" key="2">
    <source>
        <dbReference type="SAM" id="SignalP"/>
    </source>
</evidence>
<proteinExistence type="predicted"/>
<evidence type="ECO:0000256" key="1">
    <source>
        <dbReference type="ARBA" id="ARBA00004479"/>
    </source>
</evidence>
<dbReference type="Gene3D" id="3.80.10.10">
    <property type="entry name" value="Ribonuclease Inhibitor"/>
    <property type="match status" value="1"/>
</dbReference>
<comment type="caution">
    <text evidence="3">The sequence shown here is derived from an EMBL/GenBank/DDBJ whole genome shotgun (WGS) entry which is preliminary data.</text>
</comment>